<dbReference type="Pfam" id="PF00694">
    <property type="entry name" value="Aconitase_C"/>
    <property type="match status" value="1"/>
</dbReference>
<feature type="domain" description="Helicase C-terminal" evidence="27">
    <location>
        <begin position="563"/>
        <end position="716"/>
    </location>
</feature>
<evidence type="ECO:0000256" key="5">
    <source>
        <dbReference type="ARBA" id="ARBA00007025"/>
    </source>
</evidence>
<dbReference type="Pfam" id="PF11916">
    <property type="entry name" value="Vac14_Fig4_bd"/>
    <property type="match status" value="1"/>
</dbReference>
<organism evidence="28 29">
    <name type="scientific">Trichoderma lentiforme</name>
    <dbReference type="NCBI Taxonomy" id="1567552"/>
    <lineage>
        <taxon>Eukaryota</taxon>
        <taxon>Fungi</taxon>
        <taxon>Dikarya</taxon>
        <taxon>Ascomycota</taxon>
        <taxon>Pezizomycotina</taxon>
        <taxon>Sordariomycetes</taxon>
        <taxon>Hypocreomycetidae</taxon>
        <taxon>Hypocreales</taxon>
        <taxon>Hypocreaceae</taxon>
        <taxon>Trichoderma</taxon>
    </lineage>
</organism>
<dbReference type="InterPro" id="IPR015931">
    <property type="entry name" value="Acnase/IPM_dHydase_lsu_aba_1/3"/>
</dbReference>
<keyword evidence="12" id="KW-0479">Metal-binding</keyword>
<comment type="cofactor">
    <cofactor evidence="1">
        <name>[4Fe-4S] cluster</name>
        <dbReference type="ChEBI" id="CHEBI:49883"/>
    </cofactor>
</comment>
<evidence type="ECO:0000256" key="23">
    <source>
        <dbReference type="ARBA" id="ARBA00029682"/>
    </source>
</evidence>
<dbReference type="PROSITE" id="PS00450">
    <property type="entry name" value="ACONITASE_1"/>
    <property type="match status" value="1"/>
</dbReference>
<dbReference type="InterPro" id="IPR050926">
    <property type="entry name" value="Aconitase/IPM_isomerase"/>
</dbReference>
<dbReference type="FunFam" id="3.30.499.10:FF:000004">
    <property type="entry name" value="Aconitate hydratase, mitochondrial"/>
    <property type="match status" value="1"/>
</dbReference>
<dbReference type="NCBIfam" id="TIGR01340">
    <property type="entry name" value="aconitase_mito"/>
    <property type="match status" value="1"/>
</dbReference>
<evidence type="ECO:0000256" key="6">
    <source>
        <dbReference type="ARBA" id="ARBA00007185"/>
    </source>
</evidence>
<evidence type="ECO:0000256" key="17">
    <source>
        <dbReference type="ARBA" id="ARBA00022946"/>
    </source>
</evidence>
<dbReference type="InterPro" id="IPR000573">
    <property type="entry name" value="AconitaseA/IPMdHydase_ssu_swvl"/>
</dbReference>
<dbReference type="SMART" id="SM00490">
    <property type="entry name" value="HELICc"/>
    <property type="match status" value="1"/>
</dbReference>
<evidence type="ECO:0000256" key="16">
    <source>
        <dbReference type="ARBA" id="ARBA00022840"/>
    </source>
</evidence>
<dbReference type="Gene3D" id="1.20.120.850">
    <property type="entry name" value="SWI2/SNF2 ATPases, N-terminal domain"/>
    <property type="match status" value="1"/>
</dbReference>
<evidence type="ECO:0000256" key="11">
    <source>
        <dbReference type="ARBA" id="ARBA00022553"/>
    </source>
</evidence>
<evidence type="ECO:0000256" key="14">
    <source>
        <dbReference type="ARBA" id="ARBA00022801"/>
    </source>
</evidence>
<dbReference type="GO" id="GO:0005739">
    <property type="term" value="C:mitochondrion"/>
    <property type="evidence" value="ECO:0007669"/>
    <property type="project" value="UniProtKB-SubCell"/>
</dbReference>
<evidence type="ECO:0000256" key="15">
    <source>
        <dbReference type="ARBA" id="ARBA00022806"/>
    </source>
</evidence>
<dbReference type="InterPro" id="IPR018136">
    <property type="entry name" value="Aconitase_4Fe-4S_BS"/>
</dbReference>
<keyword evidence="18" id="KW-0408">Iron</keyword>
<dbReference type="InterPro" id="IPR027417">
    <property type="entry name" value="P-loop_NTPase"/>
</dbReference>
<dbReference type="InterPro" id="IPR021841">
    <property type="entry name" value="VAC14_Fig4p-bd"/>
</dbReference>
<dbReference type="GO" id="GO:0005829">
    <property type="term" value="C:cytosol"/>
    <property type="evidence" value="ECO:0007669"/>
    <property type="project" value="TreeGrafter"/>
</dbReference>
<dbReference type="PANTHER" id="PTHR43160">
    <property type="entry name" value="ACONITATE HYDRATASE B"/>
    <property type="match status" value="1"/>
</dbReference>
<dbReference type="SUPFAM" id="SSF52016">
    <property type="entry name" value="LeuD/IlvD-like"/>
    <property type="match status" value="1"/>
</dbReference>
<evidence type="ECO:0000256" key="4">
    <source>
        <dbReference type="ARBA" id="ARBA00004717"/>
    </source>
</evidence>
<evidence type="ECO:0000313" key="28">
    <source>
        <dbReference type="EMBL" id="KAF3059090.1"/>
    </source>
</evidence>
<evidence type="ECO:0000256" key="13">
    <source>
        <dbReference type="ARBA" id="ARBA00022741"/>
    </source>
</evidence>
<dbReference type="GO" id="GO:0005634">
    <property type="term" value="C:nucleus"/>
    <property type="evidence" value="ECO:0007669"/>
    <property type="project" value="UniProtKB-SubCell"/>
</dbReference>
<feature type="region of interest" description="Disordered" evidence="25">
    <location>
        <begin position="1"/>
        <end position="72"/>
    </location>
</feature>
<dbReference type="SUPFAM" id="SSF48371">
    <property type="entry name" value="ARM repeat"/>
    <property type="match status" value="1"/>
</dbReference>
<keyword evidence="17" id="KW-0809">Transit peptide</keyword>
<dbReference type="GO" id="GO:0004386">
    <property type="term" value="F:helicase activity"/>
    <property type="evidence" value="ECO:0007669"/>
    <property type="project" value="UniProtKB-KW"/>
</dbReference>
<comment type="pathway">
    <text evidence="4">Carbohydrate metabolism; tricarboxylic acid cycle; isocitrate from oxaloacetate: step 2/2.</text>
</comment>
<dbReference type="CDD" id="cd18793">
    <property type="entry name" value="SF2_C_SNF"/>
    <property type="match status" value="1"/>
</dbReference>
<feature type="region of interest" description="Disordered" evidence="25">
    <location>
        <begin position="1744"/>
        <end position="1788"/>
    </location>
</feature>
<dbReference type="InterPro" id="IPR011989">
    <property type="entry name" value="ARM-like"/>
</dbReference>
<keyword evidence="20" id="KW-0496">Mitochondrion</keyword>
<name>A0A9P4X5F6_9HYPO</name>
<sequence length="2355" mass="261516">MSAPAPSISALKDKPPSKLNHQVPRPQNLDKLRKPFKCPSAATAVSASDRPARKKRKVDYRGADENGPTSIDTAYDAAGRQVVASPKFPVFQAKDKNVVFRKAFSIPLKDKSQVAFDASRPPPTLGLRRGVVFVPKPLHDPSGEFAIVLYDPTVDAKPDAIPETVVQKEAESSKIDSPIVHKSLAEILGIKKEVEQDHPKVPVVIDPRIAKCLRPHQIEGVKFMYKCVTGLVDEKAHGCIMADEMGLGKTLQCITLMWTLLKQSPTGGKSTIQKAIVVCPASLVKNWANELTKWLGPNAINPFAIDGKAPKEELKRQLRQWAIASGRSITRPVIIVSYETLRLNVEELKHTKIGLLFCDEGHRLKNADSNTFNALNDLNVTRRVILTGTPIQNDLTEYFALTSFANPDLLGSRLEFRKRFEIPILRGRDADASEHDRQRGDECTGELLGIVNKFLIRRTNDILSKYLPVKYEHVVFCNLAPFQIDLYNYFITSPDIQALLRGKGSQPLKAINILKKLCNHPDLLNISDDLPGSEKCFPEDYVPREARGRDRDIKPWYSGKMLVLDRMLAKIREDTNDKIVLISNYTSTLDLFERLCRERQYGCLRLDGTMNVNKRQKLVDRFNDPNGDEFIFLLSSKAGGCGINLIGANRLVLFDPDWNPAADQQALARVWRDGQKKDCFVYRFIATGTIEEKIFQRQSHKQSLSSCVVDSAEDVERHFSLDSLRELFQYRPETTSDTHDTFKCKRCKPDGRQFIKAPAMLYGDTSTWNHFVNSGLQPIQDLLLRQEYAGSEVSAVRQNNWEENNFINYKKMSENLSIVRSRLNRPLTFAEKILYSHLDDPHNQELERGKSYLKLRPDRVACQDATAQMAILQFMSAGMDSVANPTTVHCDHLIEAQVGGAKDLERAIGINKEVYDFLSSACAKYNIGFWRPGSGIIHQILLENYAFPGGLLIGTDSHTPNGGGLGMAAIGVGGADAVDVMANLPWELKAPKILGVKLTGQLSGWTAPKDIILKVADILTVKGGTGSIVEYHGPGVEGISATGMGTICNMGAEIGATTSLFPFNDRMYDYLAATKRKDIGDFARAYATELREDQGAEYDQLIEINLSELEPHINGPFTPDLATPISKFSQAVKDNNWPEELKVGLIGSCTNSSYEDMSRAASIARDALDHGLKSKAVFTVTPGSEQIRATIERDGQLQTFEEFGGIVLANACGPCIGQWDRQDVKKGDANSILSSYNRNFTGRNDGNPATHSFVTSPDLVVALSIAGSLHFNPLTDSLVGKDGKEFKLKPPTGDGLPVKGYDAGRNTYQAPPKERASVNVQVSPTSDRLQILEPFTPWDGKDAKDVPILIKAKGKTTTDHISMAGPWLKYRGHLDNISNNMLIGAINEANDEANKIKNFTTGEWDAVPAVARDYKKKGIKWVVIGDWNYGEGSSREHAALEPRHLGGLAIITRSFARIHETNLKKQGMLPLTFANPADYDKIKPDDKIIRDLVASGAFQRVEEILEQLCNDYAYAVHQPHARNGGLIGLAAAAIALGTELPRYLVNIVPPVLACFTDQDARVRYYACEAMYNIAKVAKGEILAYFNSIFDQLCKLGADSELSVKNGAELLDRLIKDIVSESAASYISVLETSSLDDDNGTGGEPQNLPTAFSLQRFIPLLKERIHVINPFTRQFLVGWITLLDSIPDLELVTYLPEFLGGILKFLSDQNVDVRVATQTCLDKFLNEIKRISQVKRGLVENKKFKEGGKRKRQESIDSAGGRPNLEEGDELDSDALNDDDEDSMEEDWIPGQDVEINYKEILDILTATLDSPLEEDCLLESLRWIVEFLDICPEEVLPFTPKILAHMLPAMASTKETIRLAATRVNSCLMDYVVSLSDESDVNASQGAVSMNHRLSLSQDKQDNSSLGRASISNSRDNEIRSVTPGSGRMSSAAIATPDATQIQANLDYTAAVNSLTLLFLNDHEATRVAALTWLIMLHRKAPRKVLAFNDGTFPALLKTLSDPSDAVVTRDLQLLSQISRNSEDDYFASFMVNLLQLFSTDRKLLETRGNLIIRQLCISLSPERIYRTLADCIEKEEDVEFASIMVQNLNNNLITAPQLAEVRKRLRNLETKDGQTLFVALFRSWCYNAVATFSLCLLSQAYEQAYHLLQIFGELDMTVNMLIQVDKLVQLIESPVFTYLRLQLLEPEKYPYLYKCMYGILMLLPQSSAFAALKNRLNSVSSIGFLQVVPRSMGATPASSNYDRPNRLKGREDGAIRWVELLEKFRSVQDRARRSQRPNIEIEDTLSAGVSEFRIGEASPESKNRDGMRGGAAGPPVPLKDQAPPVVSPPVKRSGLGRQFGRLGGAVSGKNRRNQ</sequence>
<dbReference type="GO" id="GO:0005524">
    <property type="term" value="F:ATP binding"/>
    <property type="evidence" value="ECO:0007669"/>
    <property type="project" value="UniProtKB-KW"/>
</dbReference>
<dbReference type="InterPro" id="IPR049730">
    <property type="entry name" value="SNF2/RAD54-like_C"/>
</dbReference>
<dbReference type="InterPro" id="IPR001030">
    <property type="entry name" value="Acoase/IPM_deHydtase_lsu_aba"/>
</dbReference>
<comment type="similarity">
    <text evidence="6">Belongs to the aconitase/IPM isomerase family.</text>
</comment>
<dbReference type="CDD" id="cd01584">
    <property type="entry name" value="AcnA_Mitochondrial"/>
    <property type="match status" value="1"/>
</dbReference>
<dbReference type="InterPro" id="IPR001650">
    <property type="entry name" value="Helicase_C-like"/>
</dbReference>
<dbReference type="Pfam" id="PF00330">
    <property type="entry name" value="Aconitase"/>
    <property type="match status" value="1"/>
</dbReference>
<evidence type="ECO:0000256" key="12">
    <source>
        <dbReference type="ARBA" id="ARBA00022723"/>
    </source>
</evidence>
<reference evidence="28 29" key="1">
    <citation type="submission" date="2018-06" db="EMBL/GenBank/DDBJ databases">
        <title>Genome analysis of cellulolytic fungus Trichoderma lentiforme CFAM-422.</title>
        <authorList>
            <person name="Steindorff A.S."/>
            <person name="Formighieri E.F."/>
            <person name="Midorikawa G.E.O."/>
            <person name="Tamietti M.S."/>
            <person name="Ramos E.Z."/>
            <person name="Silva A.S."/>
            <person name="Bon E.P.S."/>
            <person name="Mendes T.D."/>
            <person name="Damaso M.C.T."/>
            <person name="Favaro L.C.L."/>
        </authorList>
    </citation>
    <scope>NUCLEOTIDE SEQUENCE [LARGE SCALE GENOMIC DNA]</scope>
    <source>
        <strain evidence="28 29">CFAM-422</strain>
    </source>
</reference>
<evidence type="ECO:0000256" key="3">
    <source>
        <dbReference type="ARBA" id="ARBA00004173"/>
    </source>
</evidence>
<protein>
    <recommendedName>
        <fullName evidence="9">Aconitate hydratase, mitochondrial</fullName>
        <ecNumber evidence="8">4.2.1.3</ecNumber>
    </recommendedName>
    <alternativeName>
        <fullName evidence="23">Citrate hydro-lyase</fullName>
    </alternativeName>
</protein>
<evidence type="ECO:0000259" key="26">
    <source>
        <dbReference type="PROSITE" id="PS51192"/>
    </source>
</evidence>
<dbReference type="InterPro" id="IPR014001">
    <property type="entry name" value="Helicase_ATP-bd"/>
</dbReference>
<dbReference type="Proteomes" id="UP000801864">
    <property type="component" value="Unassembled WGS sequence"/>
</dbReference>
<dbReference type="SUPFAM" id="SSF53732">
    <property type="entry name" value="Aconitase iron-sulfur domain"/>
    <property type="match status" value="1"/>
</dbReference>
<feature type="compositionally biased region" description="Acidic residues" evidence="25">
    <location>
        <begin position="1765"/>
        <end position="1787"/>
    </location>
</feature>
<dbReference type="GO" id="GO:0046872">
    <property type="term" value="F:metal ion binding"/>
    <property type="evidence" value="ECO:0007669"/>
    <property type="project" value="UniProtKB-KW"/>
</dbReference>
<evidence type="ECO:0000256" key="24">
    <source>
        <dbReference type="PROSITE-ProRule" id="PRU00103"/>
    </source>
</evidence>
<dbReference type="Pfam" id="PF00271">
    <property type="entry name" value="Helicase_C"/>
    <property type="match status" value="1"/>
</dbReference>
<dbReference type="GO" id="GO:0003994">
    <property type="term" value="F:aconitate hydratase activity"/>
    <property type="evidence" value="ECO:0007669"/>
    <property type="project" value="UniProtKB-EC"/>
</dbReference>
<dbReference type="PROSITE" id="PS51194">
    <property type="entry name" value="HELICASE_CTER"/>
    <property type="match status" value="1"/>
</dbReference>
<evidence type="ECO:0000256" key="18">
    <source>
        <dbReference type="ARBA" id="ARBA00023004"/>
    </source>
</evidence>
<dbReference type="EMBL" id="QLNT01000025">
    <property type="protein sequence ID" value="KAF3059090.1"/>
    <property type="molecule type" value="Genomic_DNA"/>
</dbReference>
<dbReference type="Gene3D" id="3.40.50.300">
    <property type="entry name" value="P-loop containing nucleotide triphosphate hydrolases"/>
    <property type="match status" value="1"/>
</dbReference>
<dbReference type="FunFam" id="3.40.1060.10:FF:000001">
    <property type="entry name" value="Aconitate hydratase, mitochondrial"/>
    <property type="match status" value="1"/>
</dbReference>
<dbReference type="GO" id="GO:0006099">
    <property type="term" value="P:tricarboxylic acid cycle"/>
    <property type="evidence" value="ECO:0007669"/>
    <property type="project" value="UniProtKB-KW"/>
</dbReference>
<dbReference type="InterPro" id="IPR006248">
    <property type="entry name" value="Aconitase_mito-like"/>
</dbReference>
<keyword evidence="14" id="KW-0378">Hydrolase</keyword>
<comment type="catalytic activity">
    <reaction evidence="22">
        <text>citrate = D-threo-isocitrate</text>
        <dbReference type="Rhea" id="RHEA:10336"/>
        <dbReference type="ChEBI" id="CHEBI:15562"/>
        <dbReference type="ChEBI" id="CHEBI:16947"/>
        <dbReference type="EC" id="4.2.1.3"/>
    </reaction>
</comment>
<comment type="caution">
    <text evidence="28">The sequence shown here is derived from an EMBL/GenBank/DDBJ whole genome shotgun (WGS) entry which is preliminary data.</text>
</comment>
<comment type="similarity">
    <text evidence="7">Belongs to the VAC14 family.</text>
</comment>
<evidence type="ECO:0000256" key="9">
    <source>
        <dbReference type="ARBA" id="ARBA00015940"/>
    </source>
</evidence>
<evidence type="ECO:0000256" key="20">
    <source>
        <dbReference type="ARBA" id="ARBA00023128"/>
    </source>
</evidence>
<dbReference type="Pfam" id="PF08658">
    <property type="entry name" value="Rad54_N"/>
    <property type="match status" value="1"/>
</dbReference>
<dbReference type="PROSITE" id="PS01244">
    <property type="entry name" value="ACONITASE_2"/>
    <property type="match status" value="1"/>
</dbReference>
<keyword evidence="19" id="KW-0411">Iron-sulfur</keyword>
<dbReference type="PANTHER" id="PTHR43160:SF3">
    <property type="entry name" value="ACONITATE HYDRATASE, MITOCHONDRIAL"/>
    <property type="match status" value="1"/>
</dbReference>
<feature type="repeat" description="HEAT" evidence="24">
    <location>
        <begin position="1547"/>
        <end position="1583"/>
    </location>
</feature>
<feature type="compositionally biased region" description="Polar residues" evidence="25">
    <location>
        <begin position="1898"/>
        <end position="1914"/>
    </location>
</feature>
<dbReference type="Gene3D" id="3.30.499.10">
    <property type="entry name" value="Aconitase, domain 3"/>
    <property type="match status" value="2"/>
</dbReference>
<dbReference type="Gene3D" id="3.40.50.10810">
    <property type="entry name" value="Tandem AAA-ATPase domain"/>
    <property type="match status" value="1"/>
</dbReference>
<dbReference type="PROSITE" id="PS50077">
    <property type="entry name" value="HEAT_REPEAT"/>
    <property type="match status" value="1"/>
</dbReference>
<evidence type="ECO:0000256" key="22">
    <source>
        <dbReference type="ARBA" id="ARBA00023501"/>
    </source>
</evidence>
<dbReference type="Pfam" id="PF00176">
    <property type="entry name" value="SNF2-rel_dom"/>
    <property type="match status" value="1"/>
</dbReference>
<accession>A0A9P4X5F6</accession>
<dbReference type="InterPro" id="IPR015932">
    <property type="entry name" value="Aconitase_dom2"/>
</dbReference>
<dbReference type="SMART" id="SM00487">
    <property type="entry name" value="DEXDc"/>
    <property type="match status" value="1"/>
</dbReference>
<keyword evidence="10" id="KW-0816">Tricarboxylic acid cycle</keyword>
<dbReference type="EC" id="4.2.1.3" evidence="8"/>
<dbReference type="Pfam" id="PF12755">
    <property type="entry name" value="Vac14_Fab1_bd"/>
    <property type="match status" value="1"/>
</dbReference>
<dbReference type="InterPro" id="IPR016024">
    <property type="entry name" value="ARM-type_fold"/>
</dbReference>
<evidence type="ECO:0000256" key="10">
    <source>
        <dbReference type="ARBA" id="ARBA00022532"/>
    </source>
</evidence>
<feature type="domain" description="Helicase ATP-binding" evidence="26">
    <location>
        <begin position="230"/>
        <end position="408"/>
    </location>
</feature>
<dbReference type="GO" id="GO:0051539">
    <property type="term" value="F:4 iron, 4 sulfur cluster binding"/>
    <property type="evidence" value="ECO:0007669"/>
    <property type="project" value="InterPro"/>
</dbReference>
<evidence type="ECO:0000256" key="7">
    <source>
        <dbReference type="ARBA" id="ARBA00010225"/>
    </source>
</evidence>
<dbReference type="GO" id="GO:0016817">
    <property type="term" value="F:hydrolase activity, acting on acid anhydrides"/>
    <property type="evidence" value="ECO:0007669"/>
    <property type="project" value="InterPro"/>
</dbReference>
<dbReference type="Gene3D" id="3.20.19.10">
    <property type="entry name" value="Aconitase, domain 4"/>
    <property type="match status" value="1"/>
</dbReference>
<evidence type="ECO:0000256" key="2">
    <source>
        <dbReference type="ARBA" id="ARBA00004123"/>
    </source>
</evidence>
<proteinExistence type="inferred from homology"/>
<evidence type="ECO:0000256" key="19">
    <source>
        <dbReference type="ARBA" id="ARBA00023014"/>
    </source>
</evidence>
<dbReference type="FunFam" id="3.40.50.10810:FF:000010">
    <property type="entry name" value="DNA repair and recombination protein RAD54-like"/>
    <property type="match status" value="1"/>
</dbReference>
<evidence type="ECO:0000313" key="29">
    <source>
        <dbReference type="Proteomes" id="UP000801864"/>
    </source>
</evidence>
<dbReference type="SUPFAM" id="SSF52540">
    <property type="entry name" value="P-loop containing nucleoside triphosphate hydrolases"/>
    <property type="match status" value="2"/>
</dbReference>
<dbReference type="Gene3D" id="3.40.1060.10">
    <property type="entry name" value="Aconitase, Domain 2"/>
    <property type="match status" value="1"/>
</dbReference>
<dbReference type="FunFam" id="3.30.499.10:FF:000003">
    <property type="entry name" value="Aconitate hydratase, mitochondrial"/>
    <property type="match status" value="1"/>
</dbReference>
<keyword evidence="13" id="KW-0547">Nucleotide-binding</keyword>
<dbReference type="InterPro" id="IPR036008">
    <property type="entry name" value="Aconitase_4Fe-4S_dom"/>
</dbReference>
<dbReference type="InterPro" id="IPR000330">
    <property type="entry name" value="SNF2_N"/>
</dbReference>
<dbReference type="FunFam" id="3.20.19.10:FF:000002">
    <property type="entry name" value="Aconitate hydratase, mitochondrial"/>
    <property type="match status" value="1"/>
</dbReference>
<dbReference type="PROSITE" id="PS51192">
    <property type="entry name" value="HELICASE_ATP_BIND_1"/>
    <property type="match status" value="1"/>
</dbReference>
<dbReference type="NCBIfam" id="NF005558">
    <property type="entry name" value="PRK07229.1"/>
    <property type="match status" value="1"/>
</dbReference>
<keyword evidence="21" id="KW-0456">Lyase</keyword>
<feature type="region of interest" description="Disordered" evidence="25">
    <location>
        <begin position="1898"/>
        <end position="1931"/>
    </location>
</feature>
<evidence type="ECO:0000256" key="21">
    <source>
        <dbReference type="ARBA" id="ARBA00023239"/>
    </source>
</evidence>
<dbReference type="FunFam" id="3.40.50.300:FF:000332">
    <property type="entry name" value="DNA repair and recombination protein RAD54-like"/>
    <property type="match status" value="1"/>
</dbReference>
<keyword evidence="29" id="KW-1185">Reference proteome</keyword>
<keyword evidence="15" id="KW-0347">Helicase</keyword>
<dbReference type="InterPro" id="IPR021133">
    <property type="entry name" value="HEAT_type_2"/>
</dbReference>
<comment type="similarity">
    <text evidence="5">Belongs to the SNF2/RAD54 helicase family.</text>
</comment>
<evidence type="ECO:0000256" key="25">
    <source>
        <dbReference type="SAM" id="MobiDB-lite"/>
    </source>
</evidence>
<evidence type="ECO:0000259" key="27">
    <source>
        <dbReference type="PROSITE" id="PS51194"/>
    </source>
</evidence>
<comment type="subcellular location">
    <subcellularLocation>
        <location evidence="3">Mitochondrion</location>
    </subcellularLocation>
    <subcellularLocation>
        <location evidence="2">Nucleus</location>
    </subcellularLocation>
</comment>
<dbReference type="InterPro" id="IPR013967">
    <property type="entry name" value="Rad54_N"/>
</dbReference>
<evidence type="ECO:0000256" key="1">
    <source>
        <dbReference type="ARBA" id="ARBA00001966"/>
    </source>
</evidence>
<evidence type="ECO:0000256" key="8">
    <source>
        <dbReference type="ARBA" id="ARBA00012926"/>
    </source>
</evidence>
<dbReference type="CDD" id="cd01578">
    <property type="entry name" value="AcnA_Mitochon_Swivel"/>
    <property type="match status" value="1"/>
</dbReference>
<feature type="region of interest" description="Disordered" evidence="25">
    <location>
        <begin position="2293"/>
        <end position="2355"/>
    </location>
</feature>
<keyword evidence="11" id="KW-0597">Phosphoprotein</keyword>
<keyword evidence="16" id="KW-0067">ATP-binding</keyword>
<dbReference type="Gene3D" id="1.25.10.10">
    <property type="entry name" value="Leucine-rich Repeat Variant"/>
    <property type="match status" value="2"/>
</dbReference>
<dbReference type="InterPro" id="IPR038718">
    <property type="entry name" value="SNF2-like_sf"/>
</dbReference>
<dbReference type="PRINTS" id="PR00415">
    <property type="entry name" value="ACONITASE"/>
</dbReference>
<gene>
    <name evidence="28" type="ORF">CFAM422_011790</name>
</gene>
<dbReference type="InterPro" id="IPR015928">
    <property type="entry name" value="Aconitase/3IPM_dehydase_swvl"/>
</dbReference>